<dbReference type="GO" id="GO:0015074">
    <property type="term" value="P:DNA integration"/>
    <property type="evidence" value="ECO:0007669"/>
    <property type="project" value="InterPro"/>
</dbReference>
<sequence>MALSSQSFQLFDTLRVENTANPELLSIQQGLRDDPAEYPGYLYRGGLLFFKGRLVLPVDSSLRLHLLHEFHSSHVGGHSGIARTFHRLSSNFYWKNMCHGVKVFIASCQICQQMKDHHHHPAGLLLPLPIPEQVFEEITMDFVTCFPPSRDKTTIMTVVDRLSKYGHFVPLPATFTALTVVEAFVAHILKLHGTPKSIVTDRDPRFLHVFWQELYRLQGTSLAMSTAYHPQTDGQS</sequence>
<dbReference type="InterPro" id="IPR036397">
    <property type="entry name" value="RNaseH_sf"/>
</dbReference>
<dbReference type="InterPro" id="IPR050951">
    <property type="entry name" value="Retrovirus_Pol_polyprotein"/>
</dbReference>
<dbReference type="Gene3D" id="3.30.420.10">
    <property type="entry name" value="Ribonuclease H-like superfamily/Ribonuclease H"/>
    <property type="match status" value="1"/>
</dbReference>
<dbReference type="Pfam" id="PF17921">
    <property type="entry name" value="Integrase_H2C2"/>
    <property type="match status" value="1"/>
</dbReference>
<dbReference type="PROSITE" id="PS50994">
    <property type="entry name" value="INTEGRASE"/>
    <property type="match status" value="1"/>
</dbReference>
<evidence type="ECO:0000259" key="1">
    <source>
        <dbReference type="PROSITE" id="PS50994"/>
    </source>
</evidence>
<dbReference type="PANTHER" id="PTHR37984">
    <property type="entry name" value="PROTEIN CBG26694"/>
    <property type="match status" value="1"/>
</dbReference>
<protein>
    <recommendedName>
        <fullName evidence="1">Integrase catalytic domain-containing protein</fullName>
    </recommendedName>
</protein>
<dbReference type="Proteomes" id="UP001234989">
    <property type="component" value="Chromosome 6"/>
</dbReference>
<dbReference type="AlphaFoldDB" id="A0AAF0R9E7"/>
<dbReference type="InterPro" id="IPR041588">
    <property type="entry name" value="Integrase_H2C2"/>
</dbReference>
<dbReference type="Gene3D" id="1.10.340.70">
    <property type="match status" value="1"/>
</dbReference>
<dbReference type="FunFam" id="1.10.340.70:FF:000001">
    <property type="entry name" value="Retrovirus-related Pol polyprotein from transposon gypsy-like Protein"/>
    <property type="match status" value="1"/>
</dbReference>
<evidence type="ECO:0000313" key="2">
    <source>
        <dbReference type="EMBL" id="WMV35100.1"/>
    </source>
</evidence>
<gene>
    <name evidence="2" type="ORF">MTR67_028485</name>
</gene>
<reference evidence="2" key="1">
    <citation type="submission" date="2023-08" db="EMBL/GenBank/DDBJ databases">
        <title>A de novo genome assembly of Solanum verrucosum Schlechtendal, a Mexican diploid species geographically isolated from the other diploid A-genome species in potato relatives.</title>
        <authorList>
            <person name="Hosaka K."/>
        </authorList>
    </citation>
    <scope>NUCLEOTIDE SEQUENCE</scope>
    <source>
        <tissue evidence="2">Young leaves</tissue>
    </source>
</reference>
<proteinExistence type="predicted"/>
<dbReference type="EMBL" id="CP133617">
    <property type="protein sequence ID" value="WMV35100.1"/>
    <property type="molecule type" value="Genomic_DNA"/>
</dbReference>
<evidence type="ECO:0000313" key="3">
    <source>
        <dbReference type="Proteomes" id="UP001234989"/>
    </source>
</evidence>
<dbReference type="InterPro" id="IPR001584">
    <property type="entry name" value="Integrase_cat-core"/>
</dbReference>
<organism evidence="2 3">
    <name type="scientific">Solanum verrucosum</name>
    <dbReference type="NCBI Taxonomy" id="315347"/>
    <lineage>
        <taxon>Eukaryota</taxon>
        <taxon>Viridiplantae</taxon>
        <taxon>Streptophyta</taxon>
        <taxon>Embryophyta</taxon>
        <taxon>Tracheophyta</taxon>
        <taxon>Spermatophyta</taxon>
        <taxon>Magnoliopsida</taxon>
        <taxon>eudicotyledons</taxon>
        <taxon>Gunneridae</taxon>
        <taxon>Pentapetalae</taxon>
        <taxon>asterids</taxon>
        <taxon>lamiids</taxon>
        <taxon>Solanales</taxon>
        <taxon>Solanaceae</taxon>
        <taxon>Solanoideae</taxon>
        <taxon>Solaneae</taxon>
        <taxon>Solanum</taxon>
    </lineage>
</organism>
<dbReference type="GO" id="GO:0003676">
    <property type="term" value="F:nucleic acid binding"/>
    <property type="evidence" value="ECO:0007669"/>
    <property type="project" value="InterPro"/>
</dbReference>
<accession>A0AAF0R9E7</accession>
<dbReference type="SUPFAM" id="SSF53098">
    <property type="entry name" value="Ribonuclease H-like"/>
    <property type="match status" value="1"/>
</dbReference>
<dbReference type="InterPro" id="IPR012337">
    <property type="entry name" value="RNaseH-like_sf"/>
</dbReference>
<keyword evidence="3" id="KW-1185">Reference proteome</keyword>
<feature type="domain" description="Integrase catalytic" evidence="1">
    <location>
        <begin position="127"/>
        <end position="236"/>
    </location>
</feature>
<dbReference type="PANTHER" id="PTHR37984:SF5">
    <property type="entry name" value="PROTEIN NYNRIN-LIKE"/>
    <property type="match status" value="1"/>
</dbReference>
<name>A0AAF0R9E7_SOLVR</name>